<evidence type="ECO:0000256" key="8">
    <source>
        <dbReference type="ARBA" id="ARBA00023030"/>
    </source>
</evidence>
<dbReference type="InterPro" id="IPR036048">
    <property type="entry name" value="Interleukin_8-like_sf"/>
</dbReference>
<evidence type="ECO:0000256" key="10">
    <source>
        <dbReference type="ARBA" id="ARBA00033206"/>
    </source>
</evidence>
<dbReference type="CDD" id="cd00273">
    <property type="entry name" value="Chemokine_CXC"/>
    <property type="match status" value="1"/>
</dbReference>
<protein>
    <recommendedName>
        <fullName evidence="3">Stromal cell-derived factor 1</fullName>
    </recommendedName>
    <alternativeName>
        <fullName evidence="10">C-X-C motif chemokine 12</fullName>
    </alternativeName>
</protein>
<evidence type="ECO:0000256" key="3">
    <source>
        <dbReference type="ARBA" id="ARBA00016440"/>
    </source>
</evidence>
<dbReference type="GO" id="GO:0008009">
    <property type="term" value="F:chemokine activity"/>
    <property type="evidence" value="ECO:0007669"/>
    <property type="project" value="InterPro"/>
</dbReference>
<reference evidence="14" key="1">
    <citation type="submission" date="2025-08" db="UniProtKB">
        <authorList>
            <consortium name="RefSeq"/>
        </authorList>
    </citation>
    <scope>IDENTIFICATION</scope>
    <source>
        <tissue evidence="14">Blood</tissue>
    </source>
</reference>
<dbReference type="GO" id="GO:0006955">
    <property type="term" value="P:immune response"/>
    <property type="evidence" value="ECO:0007669"/>
    <property type="project" value="InterPro"/>
</dbReference>
<dbReference type="GeneID" id="129331834"/>
<dbReference type="RefSeq" id="XP_054838383.1">
    <property type="nucleotide sequence ID" value="XM_054982408.1"/>
</dbReference>
<evidence type="ECO:0000256" key="5">
    <source>
        <dbReference type="ARBA" id="ARBA00022514"/>
    </source>
</evidence>
<keyword evidence="13" id="KW-1185">Reference proteome</keyword>
<dbReference type="Pfam" id="PF00048">
    <property type="entry name" value="IL8"/>
    <property type="match status" value="1"/>
</dbReference>
<name>A0AA97L1J6_EUBMA</name>
<evidence type="ECO:0000256" key="9">
    <source>
        <dbReference type="ARBA" id="ARBA00023157"/>
    </source>
</evidence>
<dbReference type="PRINTS" id="PR00436">
    <property type="entry name" value="INTERLEUKIN8"/>
</dbReference>
<keyword evidence="4" id="KW-0145">Chemotaxis</keyword>
<organism evidence="13 14">
    <name type="scientific">Eublepharis macularius</name>
    <name type="common">Leopard gecko</name>
    <name type="synonym">Cyrtodactylus macularius</name>
    <dbReference type="NCBI Taxonomy" id="481883"/>
    <lineage>
        <taxon>Eukaryota</taxon>
        <taxon>Metazoa</taxon>
        <taxon>Chordata</taxon>
        <taxon>Craniata</taxon>
        <taxon>Vertebrata</taxon>
        <taxon>Euteleostomi</taxon>
        <taxon>Lepidosauria</taxon>
        <taxon>Squamata</taxon>
        <taxon>Bifurcata</taxon>
        <taxon>Gekkota</taxon>
        <taxon>Eublepharidae</taxon>
        <taxon>Eublepharinae</taxon>
        <taxon>Eublepharis</taxon>
    </lineage>
</organism>
<dbReference type="Proteomes" id="UP001190640">
    <property type="component" value="Chromosome 6"/>
</dbReference>
<evidence type="ECO:0000256" key="4">
    <source>
        <dbReference type="ARBA" id="ARBA00022500"/>
    </source>
</evidence>
<evidence type="ECO:0000256" key="7">
    <source>
        <dbReference type="ARBA" id="ARBA00022729"/>
    </source>
</evidence>
<feature type="region of interest" description="Disordered" evidence="11">
    <location>
        <begin position="1"/>
        <end position="52"/>
    </location>
</feature>
<evidence type="ECO:0000256" key="2">
    <source>
        <dbReference type="ARBA" id="ARBA00010665"/>
    </source>
</evidence>
<sequence length="150" mass="16200">MPGALQQSGRRPPPPLSPSLPPSLAGPPLAGLYRGEGGGSDPGRTPRKPSTPAAAMAGKALALLALVLLLDALRHSAGKPISLTYRCPCRYFESKVAKSHIKHLKMLTVPGCSLQIIAKLKNSSKQICIDPKLKWLQEYLEKYLPKRVKM</sequence>
<evidence type="ECO:0000313" key="14">
    <source>
        <dbReference type="RefSeq" id="XP_054838383.1"/>
    </source>
</evidence>
<dbReference type="Gene3D" id="2.40.50.40">
    <property type="match status" value="1"/>
</dbReference>
<dbReference type="GO" id="GO:0005615">
    <property type="term" value="C:extracellular space"/>
    <property type="evidence" value="ECO:0007669"/>
    <property type="project" value="UniProtKB-KW"/>
</dbReference>
<accession>A0AA97L1J6</accession>
<comment type="similarity">
    <text evidence="2">Belongs to the intercrine alpha (chemokine CxC) family.</text>
</comment>
<keyword evidence="8" id="KW-0339">Growth factor</keyword>
<feature type="domain" description="Chemokine interleukin-8-like" evidence="12">
    <location>
        <begin position="84"/>
        <end position="143"/>
    </location>
</feature>
<dbReference type="SMART" id="SM00199">
    <property type="entry name" value="SCY"/>
    <property type="match status" value="1"/>
</dbReference>
<dbReference type="FunFam" id="2.40.50.40:FF:000010">
    <property type="entry name" value="Stromal cell-derived factor 1 precursor"/>
    <property type="match status" value="1"/>
</dbReference>
<keyword evidence="7" id="KW-0732">Signal</keyword>
<keyword evidence="9" id="KW-1015">Disulfide bond</keyword>
<evidence type="ECO:0000313" key="13">
    <source>
        <dbReference type="Proteomes" id="UP001190640"/>
    </source>
</evidence>
<keyword evidence="5" id="KW-0202">Cytokine</keyword>
<evidence type="ECO:0000259" key="12">
    <source>
        <dbReference type="SMART" id="SM00199"/>
    </source>
</evidence>
<dbReference type="GO" id="GO:0008083">
    <property type="term" value="F:growth factor activity"/>
    <property type="evidence" value="ECO:0007669"/>
    <property type="project" value="UniProtKB-KW"/>
</dbReference>
<dbReference type="AlphaFoldDB" id="A0AA97L1J6"/>
<comment type="subcellular location">
    <subcellularLocation>
        <location evidence="1">Secreted</location>
    </subcellularLocation>
</comment>
<feature type="compositionally biased region" description="Pro residues" evidence="11">
    <location>
        <begin position="11"/>
        <end position="25"/>
    </location>
</feature>
<keyword evidence="6" id="KW-0964">Secreted</keyword>
<dbReference type="InterPro" id="IPR033899">
    <property type="entry name" value="CXC_Chemokine_domain"/>
</dbReference>
<dbReference type="KEGG" id="emc:129331834"/>
<evidence type="ECO:0000256" key="1">
    <source>
        <dbReference type="ARBA" id="ARBA00004613"/>
    </source>
</evidence>
<evidence type="ECO:0000256" key="6">
    <source>
        <dbReference type="ARBA" id="ARBA00022525"/>
    </source>
</evidence>
<dbReference type="GO" id="GO:0006952">
    <property type="term" value="P:defense response"/>
    <property type="evidence" value="ECO:0007669"/>
    <property type="project" value="InterPro"/>
</dbReference>
<dbReference type="PANTHER" id="PTHR12015">
    <property type="entry name" value="SMALL INDUCIBLE CYTOKINE A"/>
    <property type="match status" value="1"/>
</dbReference>
<dbReference type="PANTHER" id="PTHR12015:SF193">
    <property type="entry name" value="STROMAL CELL-DERIVED FACTOR 1"/>
    <property type="match status" value="1"/>
</dbReference>
<proteinExistence type="inferred from homology"/>
<dbReference type="SUPFAM" id="SSF54117">
    <property type="entry name" value="Interleukin 8-like chemokines"/>
    <property type="match status" value="1"/>
</dbReference>
<dbReference type="InterPro" id="IPR001811">
    <property type="entry name" value="Chemokine_IL8-like_dom"/>
</dbReference>
<dbReference type="InterPro" id="IPR039809">
    <property type="entry name" value="Chemokine_b/g/d"/>
</dbReference>
<gene>
    <name evidence="14" type="primary">CXCL12</name>
</gene>
<dbReference type="CTD" id="6387"/>
<evidence type="ECO:0000256" key="11">
    <source>
        <dbReference type="SAM" id="MobiDB-lite"/>
    </source>
</evidence>